<feature type="region of interest" description="Disordered" evidence="6">
    <location>
        <begin position="30"/>
        <end position="51"/>
    </location>
</feature>
<accession>A0A7W2R3X5</accession>
<name>A0A7W2R3X5_9FLAO</name>
<dbReference type="PANTHER" id="PTHR43304:SF1">
    <property type="entry name" value="PAC DOMAIN-CONTAINING PROTEIN"/>
    <property type="match status" value="1"/>
</dbReference>
<dbReference type="PANTHER" id="PTHR43304">
    <property type="entry name" value="PHYTOCHROME-LIKE PROTEIN CPH1"/>
    <property type="match status" value="1"/>
</dbReference>
<dbReference type="InterPro" id="IPR000014">
    <property type="entry name" value="PAS"/>
</dbReference>
<feature type="domain" description="PAC" evidence="8">
    <location>
        <begin position="889"/>
        <end position="941"/>
    </location>
</feature>
<dbReference type="Proteomes" id="UP000541857">
    <property type="component" value="Unassembled WGS sequence"/>
</dbReference>
<sequence length="1019" mass="117573">MKVNNEAIMQYGYSQEEFFNMTITEVRSTLDTPDSENGVNDSILSSEPYEEREVRHRKRDGSYISARIKSNLIEYGKKTAKLVIAINLNECDYRGEQIDSQKPYLSAIDEINQLLLKTDDVFKSLHDCFNTIGNIVEVDCIFQFKNNLEDKSTSHKLEWHKGSLDFENYDLDLQDIPFSNLTNVMQRLQNKDHFEGAVDSLNSPWIQEFLENRDIKYILLIPIWVREEFYGFIGFGNSHNTKEVCAADFQFLKTMASHLGHVLKRSEMYQDLIYSEAQFKSLIENGKDLIAILDSNGTFKYVSPSSNTILGSDPEVYVGKSFFDFIYEVDVPLMETYLSEILEKKSISIQPYRFPDAEGNWRWIRTELTNHLNTPLIEGIVANTVDVTAEVEKKMVDNLVTAMTLAIGKPGLLTKCLNKGLNHLLQISRICVSEIWLVSPDENRLNLISKSSCNETIEKFYHNSSSLDSLSPGEGLPGYTWTEKKVTVWTDISNDRKFLRYAAADASNIHTAIGLPLLYNEEYLGCIICFSHLREGELNDQINILAAVSKQIGAIVKQKITEVEYRNFFNISPDPHVIVGFDGYIKKCNKAFIELLEYDDDKIKNRSISQFIHSDDQRTFLYKLKKMVDAVDDSKSIETRFITKNGQIKILKWSGTSISESKVFVAAAQDVTEQRSVEENLKKAYERLRTAQKIAKIGYWVKEFNCDESVWSEETYSIYERSPETFTPTMESIAKAFHPDDRYLITSNPSENLEPGKLRSFEHRILTKSGKVKWVRQEIRMLTTNLGEPIQLEGTIQDITERKKYEDQLTISNEKFRLAMQASNEIIWEIDHGKQKVVRGKSRKQPFRYGKTETFSKENSWFSKMHAEDRDKTWESINRAFRNKRKKSWQGEYRILSSDGSEVFFVDRCYILRDKLGNPIRSVGSSLDVTDSRQQLQRIKKQNKNLREIAWLQSHVIRSPLSKIMGLTYLSRELNGGGKSNDEIMEMISEAANELDVVIREITNKTNTIQDEDSRNFIN</sequence>
<dbReference type="InterPro" id="IPR013655">
    <property type="entry name" value="PAS_fold_3"/>
</dbReference>
<gene>
    <name evidence="9" type="ORF">H3Z82_10305</name>
</gene>
<dbReference type="NCBIfam" id="TIGR00229">
    <property type="entry name" value="sensory_box"/>
    <property type="match status" value="4"/>
</dbReference>
<dbReference type="EC" id="2.7.13.3" evidence="2"/>
<dbReference type="Gene3D" id="3.30.450.20">
    <property type="entry name" value="PAS domain"/>
    <property type="match status" value="5"/>
</dbReference>
<feature type="compositionally biased region" description="Polar residues" evidence="6">
    <location>
        <begin position="30"/>
        <end position="45"/>
    </location>
</feature>
<evidence type="ECO:0000259" key="8">
    <source>
        <dbReference type="PROSITE" id="PS50113"/>
    </source>
</evidence>
<dbReference type="Pfam" id="PF13426">
    <property type="entry name" value="PAS_9"/>
    <property type="match status" value="1"/>
</dbReference>
<evidence type="ECO:0000256" key="5">
    <source>
        <dbReference type="ARBA" id="ARBA00022777"/>
    </source>
</evidence>
<dbReference type="EMBL" id="JACGLT010000007">
    <property type="protein sequence ID" value="MBA6153118.1"/>
    <property type="molecule type" value="Genomic_DNA"/>
</dbReference>
<dbReference type="SUPFAM" id="SSF55781">
    <property type="entry name" value="GAF domain-like"/>
    <property type="match status" value="2"/>
</dbReference>
<dbReference type="PROSITE" id="PS50113">
    <property type="entry name" value="PAC"/>
    <property type="match status" value="2"/>
</dbReference>
<proteinExistence type="predicted"/>
<dbReference type="Pfam" id="PF08448">
    <property type="entry name" value="PAS_4"/>
    <property type="match status" value="1"/>
</dbReference>
<dbReference type="InterPro" id="IPR000700">
    <property type="entry name" value="PAS-assoc_C"/>
</dbReference>
<comment type="caution">
    <text evidence="9">The sequence shown here is derived from an EMBL/GenBank/DDBJ whole genome shotgun (WGS) entry which is preliminary data.</text>
</comment>
<dbReference type="InterPro" id="IPR052162">
    <property type="entry name" value="Sensor_kinase/Photoreceptor"/>
</dbReference>
<dbReference type="InterPro" id="IPR035965">
    <property type="entry name" value="PAS-like_dom_sf"/>
</dbReference>
<dbReference type="GO" id="GO:0004673">
    <property type="term" value="F:protein histidine kinase activity"/>
    <property type="evidence" value="ECO:0007669"/>
    <property type="project" value="UniProtKB-EC"/>
</dbReference>
<dbReference type="Pfam" id="PF13185">
    <property type="entry name" value="GAF_2"/>
    <property type="match status" value="1"/>
</dbReference>
<dbReference type="InterPro" id="IPR029016">
    <property type="entry name" value="GAF-like_dom_sf"/>
</dbReference>
<evidence type="ECO:0000313" key="10">
    <source>
        <dbReference type="Proteomes" id="UP000541857"/>
    </source>
</evidence>
<keyword evidence="5" id="KW-0418">Kinase</keyword>
<evidence type="ECO:0000256" key="1">
    <source>
        <dbReference type="ARBA" id="ARBA00000085"/>
    </source>
</evidence>
<dbReference type="SMART" id="SM00086">
    <property type="entry name" value="PAC"/>
    <property type="match status" value="5"/>
</dbReference>
<dbReference type="InterPro" id="IPR003018">
    <property type="entry name" value="GAF"/>
</dbReference>
<feature type="domain" description="PAS" evidence="7">
    <location>
        <begin position="561"/>
        <end position="631"/>
    </location>
</feature>
<evidence type="ECO:0000313" key="9">
    <source>
        <dbReference type="EMBL" id="MBA6153118.1"/>
    </source>
</evidence>
<evidence type="ECO:0000256" key="6">
    <source>
        <dbReference type="SAM" id="MobiDB-lite"/>
    </source>
</evidence>
<evidence type="ECO:0000259" key="7">
    <source>
        <dbReference type="PROSITE" id="PS50112"/>
    </source>
</evidence>
<dbReference type="Pfam" id="PF08447">
    <property type="entry name" value="PAS_3"/>
    <property type="match status" value="2"/>
</dbReference>
<dbReference type="AlphaFoldDB" id="A0A7W2R3X5"/>
<dbReference type="InterPro" id="IPR013656">
    <property type="entry name" value="PAS_4"/>
</dbReference>
<dbReference type="PROSITE" id="PS50112">
    <property type="entry name" value="PAS"/>
    <property type="match status" value="2"/>
</dbReference>
<dbReference type="CDD" id="cd00130">
    <property type="entry name" value="PAS"/>
    <property type="match status" value="3"/>
</dbReference>
<dbReference type="Gene3D" id="3.30.450.40">
    <property type="match status" value="2"/>
</dbReference>
<feature type="domain" description="PAS" evidence="7">
    <location>
        <begin position="275"/>
        <end position="345"/>
    </location>
</feature>
<feature type="domain" description="PAC" evidence="8">
    <location>
        <begin position="759"/>
        <end position="811"/>
    </location>
</feature>
<dbReference type="InterPro" id="IPR001610">
    <property type="entry name" value="PAC"/>
</dbReference>
<protein>
    <recommendedName>
        <fullName evidence="2">histidine kinase</fullName>
        <ecNumber evidence="2">2.7.13.3</ecNumber>
    </recommendedName>
</protein>
<dbReference type="SMART" id="SM00091">
    <property type="entry name" value="PAS"/>
    <property type="match status" value="4"/>
</dbReference>
<organism evidence="9 10">
    <name type="scientific">Gelidibacter maritimus</name>
    <dbReference type="NCBI Taxonomy" id="2761487"/>
    <lineage>
        <taxon>Bacteria</taxon>
        <taxon>Pseudomonadati</taxon>
        <taxon>Bacteroidota</taxon>
        <taxon>Flavobacteriia</taxon>
        <taxon>Flavobacteriales</taxon>
        <taxon>Flavobacteriaceae</taxon>
        <taxon>Gelidibacter</taxon>
    </lineage>
</organism>
<evidence type="ECO:0000256" key="3">
    <source>
        <dbReference type="ARBA" id="ARBA00022553"/>
    </source>
</evidence>
<dbReference type="Gene3D" id="2.10.70.100">
    <property type="match status" value="1"/>
</dbReference>
<keyword evidence="10" id="KW-1185">Reference proteome</keyword>
<comment type="catalytic activity">
    <reaction evidence="1">
        <text>ATP + protein L-histidine = ADP + protein N-phospho-L-histidine.</text>
        <dbReference type="EC" id="2.7.13.3"/>
    </reaction>
</comment>
<keyword evidence="3" id="KW-0597">Phosphoprotein</keyword>
<dbReference type="SUPFAM" id="SSF55785">
    <property type="entry name" value="PYP-like sensor domain (PAS domain)"/>
    <property type="match status" value="5"/>
</dbReference>
<evidence type="ECO:0000256" key="2">
    <source>
        <dbReference type="ARBA" id="ARBA00012438"/>
    </source>
</evidence>
<keyword evidence="4" id="KW-0808">Transferase</keyword>
<evidence type="ECO:0000256" key="4">
    <source>
        <dbReference type="ARBA" id="ARBA00022679"/>
    </source>
</evidence>
<reference evidence="9 10" key="1">
    <citation type="submission" date="2020-07" db="EMBL/GenBank/DDBJ databases">
        <title>Bacterium isolated from marine sediment.</title>
        <authorList>
            <person name="Shang D."/>
        </authorList>
    </citation>
    <scope>NUCLEOTIDE SEQUENCE [LARGE SCALE GENOMIC DNA]</scope>
    <source>
        <strain evidence="9 10">F6074</strain>
    </source>
</reference>